<name>A0A2N0Z3F2_9BACI</name>
<evidence type="ECO:0000259" key="1">
    <source>
        <dbReference type="Pfam" id="PF14266"/>
    </source>
</evidence>
<dbReference type="EMBL" id="PISE01000016">
    <property type="protein sequence ID" value="PKG24035.1"/>
    <property type="molecule type" value="Genomic_DNA"/>
</dbReference>
<dbReference type="Pfam" id="PF14266">
    <property type="entry name" value="YceG_bac"/>
    <property type="match status" value="2"/>
</dbReference>
<dbReference type="AlphaFoldDB" id="A0A2N0Z3F2"/>
<comment type="caution">
    <text evidence="2">The sequence shown here is derived from an EMBL/GenBank/DDBJ whole genome shotgun (WGS) entry which is preliminary data.</text>
</comment>
<dbReference type="RefSeq" id="WP_101176698.1">
    <property type="nucleotide sequence ID" value="NZ_PISE01000016.1"/>
</dbReference>
<dbReference type="OrthoDB" id="2421008at2"/>
<feature type="domain" description="Putative component of 'biosynthetic module'" evidence="1">
    <location>
        <begin position="18"/>
        <end position="271"/>
    </location>
</feature>
<sequence>MNSEIHTWDNQILPLSLENWQELLAMPLSERPLYKMDNENLSFGQVAVKLFGMPVDEDEYYNELFEWVYESKDPVILLSDDHLDRTMDNKYFQAIQRVLNLLIEQNLSVNRFVAFLDGENLLLKSAIPAAHRKIRESFIAVLQHFEQVEENGLHNNELRRVLVDLIKWSINHLHPALIACRDKGNMPKFLWYADGKKSQAYFIYYLLELGCDVIIVHPNSIDMLKQLKLTKTFFTHRYTGKKEPEKFPQEKRRRTATVAYRASKEIESILNHEGSGLYKPWQLRDYTPMSVTLKTTYDELFLLEKEPAMVRPNFEVNNGLVKIPTIFAKVFGVSKNRKEYWDRLHQIASRDHALLIKSFPFTRAVISDYRYHYRDALDASGHLIPEKMLEANYWSYGRLPIGLQKGIASAISSVCQQMQLKRLPNETEEETAIFLFSQGLLLPEAVIKLLQKFDYSQEVPSVILYKTEKNGHFTREDAGVLLLLNTFGVDIIVYTPSGELDMEDYVQKGIFDEHWLEDVVFEMEYKEASFIKKIWRMGQFKKSKG</sequence>
<protein>
    <recommendedName>
        <fullName evidence="1">Putative component of 'biosynthetic module' domain-containing protein</fullName>
    </recommendedName>
</protein>
<dbReference type="InterPro" id="IPR025647">
    <property type="entry name" value="YceG_bac"/>
</dbReference>
<dbReference type="Proteomes" id="UP000233375">
    <property type="component" value="Unassembled WGS sequence"/>
</dbReference>
<proteinExistence type="predicted"/>
<evidence type="ECO:0000313" key="3">
    <source>
        <dbReference type="Proteomes" id="UP000233375"/>
    </source>
</evidence>
<keyword evidence="3" id="KW-1185">Reference proteome</keyword>
<feature type="domain" description="Putative component of 'biosynthetic module'" evidence="1">
    <location>
        <begin position="294"/>
        <end position="513"/>
    </location>
</feature>
<evidence type="ECO:0000313" key="2">
    <source>
        <dbReference type="EMBL" id="PKG24035.1"/>
    </source>
</evidence>
<accession>A0A2N0Z3F2</accession>
<gene>
    <name evidence="2" type="ORF">CWS01_08160</name>
</gene>
<organism evidence="2 3">
    <name type="scientific">Niallia nealsonii</name>
    <dbReference type="NCBI Taxonomy" id="115979"/>
    <lineage>
        <taxon>Bacteria</taxon>
        <taxon>Bacillati</taxon>
        <taxon>Bacillota</taxon>
        <taxon>Bacilli</taxon>
        <taxon>Bacillales</taxon>
        <taxon>Bacillaceae</taxon>
        <taxon>Niallia</taxon>
    </lineage>
</organism>
<reference evidence="2 3" key="1">
    <citation type="journal article" date="2003" name="Int. J. Syst. Evol. Microbiol.">
        <title>Bacillus nealsonii sp. nov., isolated from a spacecraft-assembly facility, whose spores are gamma-radiation resistant.</title>
        <authorList>
            <person name="Venkateswaran K."/>
            <person name="Kempf M."/>
            <person name="Chen F."/>
            <person name="Satomi M."/>
            <person name="Nicholson W."/>
            <person name="Kern R."/>
        </authorList>
    </citation>
    <scope>NUCLEOTIDE SEQUENCE [LARGE SCALE GENOMIC DNA]</scope>
    <source>
        <strain evidence="2 3">FO-92</strain>
    </source>
</reference>